<dbReference type="GO" id="GO:0016491">
    <property type="term" value="F:oxidoreductase activity"/>
    <property type="evidence" value="ECO:0007669"/>
    <property type="project" value="UniProtKB-KW"/>
</dbReference>
<dbReference type="Pfam" id="PF00106">
    <property type="entry name" value="adh_short"/>
    <property type="match status" value="1"/>
</dbReference>
<dbReference type="Gene3D" id="3.40.50.720">
    <property type="entry name" value="NAD(P)-binding Rossmann-like Domain"/>
    <property type="match status" value="1"/>
</dbReference>
<gene>
    <name evidence="4" type="ORF">F8566_45660</name>
</gene>
<dbReference type="InterPro" id="IPR036291">
    <property type="entry name" value="NAD(P)-bd_dom_sf"/>
</dbReference>
<evidence type="ECO:0000256" key="3">
    <source>
        <dbReference type="RuleBase" id="RU000363"/>
    </source>
</evidence>
<protein>
    <submittedName>
        <fullName evidence="4">SDR family oxidoreductase</fullName>
    </submittedName>
</protein>
<reference evidence="4 5" key="1">
    <citation type="submission" date="2019-09" db="EMBL/GenBank/DDBJ databases">
        <title>Actinomadura physcomitrii sp. nov., a novel actinomycete isolated from moss [Physcomitrium sphaericum (Ludw) Fuernr].</title>
        <authorList>
            <person name="Zhuang X."/>
            <person name="Liu C."/>
        </authorList>
    </citation>
    <scope>NUCLEOTIDE SEQUENCE [LARGE SCALE GENOMIC DNA]</scope>
    <source>
        <strain evidence="4 5">HMC1</strain>
    </source>
</reference>
<dbReference type="SUPFAM" id="SSF51735">
    <property type="entry name" value="NAD(P)-binding Rossmann-fold domains"/>
    <property type="match status" value="1"/>
</dbReference>
<name>A0A6H9YAW4_9ACTN</name>
<dbReference type="PIRSF" id="PIRSF000126">
    <property type="entry name" value="11-beta-HSD1"/>
    <property type="match status" value="1"/>
</dbReference>
<organism evidence="4 5">
    <name type="scientific">Actinomadura rudentiformis</name>
    <dbReference type="NCBI Taxonomy" id="359158"/>
    <lineage>
        <taxon>Bacteria</taxon>
        <taxon>Bacillati</taxon>
        <taxon>Actinomycetota</taxon>
        <taxon>Actinomycetes</taxon>
        <taxon>Streptosporangiales</taxon>
        <taxon>Thermomonosporaceae</taxon>
        <taxon>Actinomadura</taxon>
    </lineage>
</organism>
<evidence type="ECO:0000256" key="2">
    <source>
        <dbReference type="ARBA" id="ARBA00023002"/>
    </source>
</evidence>
<dbReference type="PANTHER" id="PTHR44196">
    <property type="entry name" value="DEHYDROGENASE/REDUCTASE SDR FAMILY MEMBER 7B"/>
    <property type="match status" value="1"/>
</dbReference>
<keyword evidence="5" id="KW-1185">Reference proteome</keyword>
<dbReference type="GO" id="GO:0016020">
    <property type="term" value="C:membrane"/>
    <property type="evidence" value="ECO:0007669"/>
    <property type="project" value="TreeGrafter"/>
</dbReference>
<comment type="similarity">
    <text evidence="1 3">Belongs to the short-chain dehydrogenases/reductases (SDR) family.</text>
</comment>
<dbReference type="PRINTS" id="PR00080">
    <property type="entry name" value="SDRFAMILY"/>
</dbReference>
<accession>A0A6H9YAW4</accession>
<dbReference type="EMBL" id="WBMT01000031">
    <property type="protein sequence ID" value="KAB2340157.1"/>
    <property type="molecule type" value="Genomic_DNA"/>
</dbReference>
<dbReference type="PANTHER" id="PTHR44196:SF2">
    <property type="entry name" value="SHORT-CHAIN DEHYDROGENASE-RELATED"/>
    <property type="match status" value="1"/>
</dbReference>
<comment type="caution">
    <text evidence="4">The sequence shown here is derived from an EMBL/GenBank/DDBJ whole genome shotgun (WGS) entry which is preliminary data.</text>
</comment>
<dbReference type="PRINTS" id="PR00081">
    <property type="entry name" value="GDHRDH"/>
</dbReference>
<dbReference type="OrthoDB" id="9797538at2"/>
<evidence type="ECO:0000313" key="4">
    <source>
        <dbReference type="EMBL" id="KAB2340157.1"/>
    </source>
</evidence>
<keyword evidence="2" id="KW-0560">Oxidoreductase</keyword>
<dbReference type="RefSeq" id="WP_151570001.1">
    <property type="nucleotide sequence ID" value="NZ_WBMT01000031.1"/>
</dbReference>
<proteinExistence type="inferred from homology"/>
<dbReference type="AlphaFoldDB" id="A0A6H9YAW4"/>
<dbReference type="Proteomes" id="UP000468735">
    <property type="component" value="Unassembled WGS sequence"/>
</dbReference>
<dbReference type="InterPro" id="IPR002347">
    <property type="entry name" value="SDR_fam"/>
</dbReference>
<evidence type="ECO:0000313" key="5">
    <source>
        <dbReference type="Proteomes" id="UP000468735"/>
    </source>
</evidence>
<evidence type="ECO:0000256" key="1">
    <source>
        <dbReference type="ARBA" id="ARBA00006484"/>
    </source>
</evidence>
<sequence>MTTIDYRRQTTIVTGASSGLGAEFARQLAGRGSDLVLVARRADRLENLAAELTRAHGVTVTVVARDLGLPDAGRTLRAELESRGIHATGLVNNAGFGTHDAFTDEDPDRLQSMIALNVSALVDLSRAFIDPLTSTDTGVLINVASLLGFQPTPYMSVYGATKAFVLSFTEALWEENHDTGLRVLAVCPGATRTEFYDAAGSQTADYGAKRAAPADVVRTALDTLDRRSPPPSVITKGRPLALASKVLPRRLIVRFMGRMARRQRTQLPVALTNSEGTTS</sequence>